<gene>
    <name evidence="3" type="ORF">IAB91_03570</name>
</gene>
<evidence type="ECO:0000313" key="4">
    <source>
        <dbReference type="Proteomes" id="UP000823757"/>
    </source>
</evidence>
<accession>A0A9D9ILC6</accession>
<dbReference type="InterPro" id="IPR029018">
    <property type="entry name" value="Hex-like_dom2"/>
</dbReference>
<dbReference type="AlphaFoldDB" id="A0A9D9ILC6"/>
<dbReference type="EMBL" id="JADIMD010000048">
    <property type="protein sequence ID" value="MBO8474355.1"/>
    <property type="molecule type" value="Genomic_DNA"/>
</dbReference>
<keyword evidence="2" id="KW-0732">Signal</keyword>
<evidence type="ECO:0000256" key="2">
    <source>
        <dbReference type="SAM" id="SignalP"/>
    </source>
</evidence>
<dbReference type="PROSITE" id="PS51257">
    <property type="entry name" value="PROKAR_LIPOPROTEIN"/>
    <property type="match status" value="1"/>
</dbReference>
<reference evidence="3" key="1">
    <citation type="submission" date="2020-10" db="EMBL/GenBank/DDBJ databases">
        <authorList>
            <person name="Gilroy R."/>
        </authorList>
    </citation>
    <scope>NUCLEOTIDE SEQUENCE</scope>
    <source>
        <strain evidence="3">B1-13419</strain>
    </source>
</reference>
<protein>
    <submittedName>
        <fullName evidence="3">Uncharacterized protein</fullName>
    </submittedName>
</protein>
<keyword evidence="1" id="KW-0378">Hydrolase</keyword>
<sequence>MKRTITAIFIAAAALCACTGPAAEERAALIPQPCEIDYQAGSFTLPEGLEIAVASRELAPQAGYLTEALAKYTDASISEGTSGDVVLAIDPA</sequence>
<feature type="signal peptide" evidence="2">
    <location>
        <begin position="1"/>
        <end position="22"/>
    </location>
</feature>
<comment type="caution">
    <text evidence="3">The sequence shown here is derived from an EMBL/GenBank/DDBJ whole genome shotgun (WGS) entry which is preliminary data.</text>
</comment>
<organism evidence="3 4">
    <name type="scientific">Candidatus Cryptobacteroides faecigallinarum</name>
    <dbReference type="NCBI Taxonomy" id="2840763"/>
    <lineage>
        <taxon>Bacteria</taxon>
        <taxon>Pseudomonadati</taxon>
        <taxon>Bacteroidota</taxon>
        <taxon>Bacteroidia</taxon>
        <taxon>Bacteroidales</taxon>
        <taxon>Candidatus Cryptobacteroides</taxon>
    </lineage>
</organism>
<dbReference type="GO" id="GO:0005975">
    <property type="term" value="P:carbohydrate metabolic process"/>
    <property type="evidence" value="ECO:0007669"/>
    <property type="project" value="UniProtKB-ARBA"/>
</dbReference>
<evidence type="ECO:0000313" key="3">
    <source>
        <dbReference type="EMBL" id="MBO8474355.1"/>
    </source>
</evidence>
<evidence type="ECO:0000256" key="1">
    <source>
        <dbReference type="ARBA" id="ARBA00022801"/>
    </source>
</evidence>
<name>A0A9D9ILC6_9BACT</name>
<feature type="non-terminal residue" evidence="3">
    <location>
        <position position="92"/>
    </location>
</feature>
<reference evidence="3" key="2">
    <citation type="journal article" date="2021" name="PeerJ">
        <title>Extensive microbial diversity within the chicken gut microbiome revealed by metagenomics and culture.</title>
        <authorList>
            <person name="Gilroy R."/>
            <person name="Ravi A."/>
            <person name="Getino M."/>
            <person name="Pursley I."/>
            <person name="Horton D.L."/>
            <person name="Alikhan N.F."/>
            <person name="Baker D."/>
            <person name="Gharbi K."/>
            <person name="Hall N."/>
            <person name="Watson M."/>
            <person name="Adriaenssens E.M."/>
            <person name="Foster-Nyarko E."/>
            <person name="Jarju S."/>
            <person name="Secka A."/>
            <person name="Antonio M."/>
            <person name="Oren A."/>
            <person name="Chaudhuri R.R."/>
            <person name="La Ragione R."/>
            <person name="Hildebrand F."/>
            <person name="Pallen M.J."/>
        </authorList>
    </citation>
    <scope>NUCLEOTIDE SEQUENCE</scope>
    <source>
        <strain evidence="3">B1-13419</strain>
    </source>
</reference>
<dbReference type="Gene3D" id="3.30.379.10">
    <property type="entry name" value="Chitobiase/beta-hexosaminidase domain 2-like"/>
    <property type="match status" value="1"/>
</dbReference>
<feature type="chain" id="PRO_5039645082" evidence="2">
    <location>
        <begin position="23"/>
        <end position="92"/>
    </location>
</feature>
<proteinExistence type="predicted"/>
<dbReference type="SUPFAM" id="SSF55545">
    <property type="entry name" value="beta-N-acetylhexosaminidase-like domain"/>
    <property type="match status" value="1"/>
</dbReference>
<dbReference type="Proteomes" id="UP000823757">
    <property type="component" value="Unassembled WGS sequence"/>
</dbReference>
<dbReference type="GO" id="GO:0016787">
    <property type="term" value="F:hydrolase activity"/>
    <property type="evidence" value="ECO:0007669"/>
    <property type="project" value="UniProtKB-KW"/>
</dbReference>